<gene>
    <name evidence="5" type="ORF">SAMN05443545_10632</name>
</gene>
<dbReference type="RefSeq" id="WP_092570068.1">
    <property type="nucleotide sequence ID" value="NZ_BMXH01000010.1"/>
</dbReference>
<name>A0A1H3CJP3_9GAMM</name>
<evidence type="ECO:0000313" key="6">
    <source>
        <dbReference type="Proteomes" id="UP000198500"/>
    </source>
</evidence>
<dbReference type="GO" id="GO:0003700">
    <property type="term" value="F:DNA-binding transcription factor activity"/>
    <property type="evidence" value="ECO:0007669"/>
    <property type="project" value="InterPro"/>
</dbReference>
<dbReference type="InterPro" id="IPR008920">
    <property type="entry name" value="TF_FadR/GntR_C"/>
</dbReference>
<feature type="domain" description="HTH gntR-type" evidence="4">
    <location>
        <begin position="14"/>
        <end position="82"/>
    </location>
</feature>
<dbReference type="PANTHER" id="PTHR43537:SF5">
    <property type="entry name" value="UXU OPERON TRANSCRIPTIONAL REGULATOR"/>
    <property type="match status" value="1"/>
</dbReference>
<dbReference type="EMBL" id="FNNI01000006">
    <property type="protein sequence ID" value="SDX54371.1"/>
    <property type="molecule type" value="Genomic_DNA"/>
</dbReference>
<protein>
    <submittedName>
        <fullName evidence="5">Transcriptional regulator, GntR family</fullName>
    </submittedName>
</protein>
<organism evidence="5 6">
    <name type="scientific">Aidingimonas halophila</name>
    <dbReference type="NCBI Taxonomy" id="574349"/>
    <lineage>
        <taxon>Bacteria</taxon>
        <taxon>Pseudomonadati</taxon>
        <taxon>Pseudomonadota</taxon>
        <taxon>Gammaproteobacteria</taxon>
        <taxon>Oceanospirillales</taxon>
        <taxon>Halomonadaceae</taxon>
        <taxon>Aidingimonas</taxon>
    </lineage>
</organism>
<evidence type="ECO:0000256" key="3">
    <source>
        <dbReference type="ARBA" id="ARBA00023163"/>
    </source>
</evidence>
<dbReference type="Proteomes" id="UP000198500">
    <property type="component" value="Unassembled WGS sequence"/>
</dbReference>
<keyword evidence="2" id="KW-0238">DNA-binding</keyword>
<accession>A0A1H3CJP3</accession>
<dbReference type="PRINTS" id="PR00035">
    <property type="entry name" value="HTHGNTR"/>
</dbReference>
<dbReference type="PANTHER" id="PTHR43537">
    <property type="entry name" value="TRANSCRIPTIONAL REGULATOR, GNTR FAMILY"/>
    <property type="match status" value="1"/>
</dbReference>
<dbReference type="AlphaFoldDB" id="A0A1H3CJP3"/>
<dbReference type="InterPro" id="IPR036390">
    <property type="entry name" value="WH_DNA-bd_sf"/>
</dbReference>
<dbReference type="SUPFAM" id="SSF48008">
    <property type="entry name" value="GntR ligand-binding domain-like"/>
    <property type="match status" value="1"/>
</dbReference>
<dbReference type="Gene3D" id="1.10.10.10">
    <property type="entry name" value="Winged helix-like DNA-binding domain superfamily/Winged helix DNA-binding domain"/>
    <property type="match status" value="1"/>
</dbReference>
<dbReference type="InterPro" id="IPR036388">
    <property type="entry name" value="WH-like_DNA-bd_sf"/>
</dbReference>
<sequence length="245" mass="27178">MKEPSAFRAVRKTVSLSDQVTDELRSMVTSGDLEVGELLPSESTLAKNLGVSRTVVREAVSRLKVDGLLSSQQGRGVFVVSTRPDRGFSMRGHDAQSIEHVLRMVELRMGFEVEAAAFAAQRRTRHDLTMMRDAQSSFQEAVASGDIQAGVDADMAFHRAVCTATDNELYLEFFNYLSSYLKETILVSRRKAATRVDGGQAPIAEHQTLIDAIADQDVDAARTAARYHIECNMHRLKTYYGVMKT</sequence>
<dbReference type="STRING" id="574349.SAMN05443545_10632"/>
<dbReference type="GO" id="GO:0003677">
    <property type="term" value="F:DNA binding"/>
    <property type="evidence" value="ECO:0007669"/>
    <property type="project" value="UniProtKB-KW"/>
</dbReference>
<dbReference type="SMART" id="SM00345">
    <property type="entry name" value="HTH_GNTR"/>
    <property type="match status" value="1"/>
</dbReference>
<keyword evidence="1" id="KW-0805">Transcription regulation</keyword>
<dbReference type="SUPFAM" id="SSF46785">
    <property type="entry name" value="Winged helix' DNA-binding domain"/>
    <property type="match status" value="1"/>
</dbReference>
<dbReference type="Pfam" id="PF07729">
    <property type="entry name" value="FCD"/>
    <property type="match status" value="1"/>
</dbReference>
<evidence type="ECO:0000259" key="4">
    <source>
        <dbReference type="PROSITE" id="PS50949"/>
    </source>
</evidence>
<evidence type="ECO:0000256" key="1">
    <source>
        <dbReference type="ARBA" id="ARBA00023015"/>
    </source>
</evidence>
<dbReference type="InterPro" id="IPR011711">
    <property type="entry name" value="GntR_C"/>
</dbReference>
<reference evidence="5 6" key="1">
    <citation type="submission" date="2016-10" db="EMBL/GenBank/DDBJ databases">
        <authorList>
            <person name="de Groot N.N."/>
        </authorList>
    </citation>
    <scope>NUCLEOTIDE SEQUENCE [LARGE SCALE GENOMIC DNA]</scope>
    <source>
        <strain evidence="5 6">DSM 19219</strain>
    </source>
</reference>
<dbReference type="PROSITE" id="PS50949">
    <property type="entry name" value="HTH_GNTR"/>
    <property type="match status" value="1"/>
</dbReference>
<dbReference type="SMART" id="SM00895">
    <property type="entry name" value="FCD"/>
    <property type="match status" value="1"/>
</dbReference>
<dbReference type="Pfam" id="PF00392">
    <property type="entry name" value="GntR"/>
    <property type="match status" value="1"/>
</dbReference>
<dbReference type="Gene3D" id="1.20.120.530">
    <property type="entry name" value="GntR ligand-binding domain-like"/>
    <property type="match status" value="1"/>
</dbReference>
<keyword evidence="6" id="KW-1185">Reference proteome</keyword>
<dbReference type="OrthoDB" id="1040417at2"/>
<evidence type="ECO:0000256" key="2">
    <source>
        <dbReference type="ARBA" id="ARBA00023125"/>
    </source>
</evidence>
<keyword evidence="3" id="KW-0804">Transcription</keyword>
<dbReference type="CDD" id="cd07377">
    <property type="entry name" value="WHTH_GntR"/>
    <property type="match status" value="1"/>
</dbReference>
<proteinExistence type="predicted"/>
<evidence type="ECO:0000313" key="5">
    <source>
        <dbReference type="EMBL" id="SDX54371.1"/>
    </source>
</evidence>
<dbReference type="InterPro" id="IPR000524">
    <property type="entry name" value="Tscrpt_reg_HTH_GntR"/>
</dbReference>